<keyword evidence="1" id="KW-0812">Transmembrane</keyword>
<evidence type="ECO:0000313" key="3">
    <source>
        <dbReference type="Proteomes" id="UP000263012"/>
    </source>
</evidence>
<sequence>MARGDTLLNTVIGAVVTVILSFTGVSPILGGGTAGYLQGESRKSGAKVGALSGVFAFVPFLLFAAVIFGFFVAVPVTRLERGARGSRWISGGVSPRGA</sequence>
<keyword evidence="1" id="KW-0472">Membrane</keyword>
<dbReference type="AlphaFoldDB" id="A0A343TL28"/>
<organism evidence="2 3">
    <name type="scientific">Halalkaliarchaeum desulfuricum</name>
    <dbReference type="NCBI Taxonomy" id="2055893"/>
    <lineage>
        <taxon>Archaea</taxon>
        <taxon>Methanobacteriati</taxon>
        <taxon>Methanobacteriota</taxon>
        <taxon>Stenosarchaea group</taxon>
        <taxon>Halobacteria</taxon>
        <taxon>Halobacteriales</taxon>
        <taxon>Haloferacaceae</taxon>
        <taxon>Halalkaliarchaeum</taxon>
    </lineage>
</organism>
<reference evidence="3" key="1">
    <citation type="submission" date="2017-11" db="EMBL/GenBank/DDBJ databases">
        <title>Phenotypic and genomic properties of facultatively anaerobic sulfur-reducing natronoarchaea from hypersaline soda lakes.</title>
        <authorList>
            <person name="Sorokin D.Y."/>
            <person name="Kublanov I.V."/>
            <person name="Roman P."/>
            <person name="Sinninghe Damste J.S."/>
            <person name="Golyshin P.N."/>
            <person name="Rojo D."/>
            <person name="Ciordia S."/>
            <person name="Mena M.D.C."/>
            <person name="Ferrer M."/>
            <person name="Messina E."/>
            <person name="Smedile F."/>
            <person name="La Spada G."/>
            <person name="La Cono V."/>
            <person name="Yakimov M.M."/>
        </authorList>
    </citation>
    <scope>NUCLEOTIDE SEQUENCE [LARGE SCALE GENOMIC DNA]</scope>
    <source>
        <strain evidence="3">AArc-Sl</strain>
    </source>
</reference>
<evidence type="ECO:0000313" key="2">
    <source>
        <dbReference type="EMBL" id="AUX09800.1"/>
    </source>
</evidence>
<keyword evidence="1" id="KW-1133">Transmembrane helix</keyword>
<name>A0A343TL28_9EURY</name>
<proteinExistence type="predicted"/>
<dbReference type="KEGG" id="hdf:AArcSl_2175"/>
<protein>
    <submittedName>
        <fullName evidence="2">Uncharacterized protein</fullName>
    </submittedName>
</protein>
<feature type="transmembrane region" description="Helical" evidence="1">
    <location>
        <begin position="50"/>
        <end position="74"/>
    </location>
</feature>
<accession>A0A343TL28</accession>
<dbReference type="Pfam" id="PF17647">
    <property type="entry name" value="DUF5518"/>
    <property type="match status" value="1"/>
</dbReference>
<evidence type="ECO:0000256" key="1">
    <source>
        <dbReference type="SAM" id="Phobius"/>
    </source>
</evidence>
<keyword evidence="3" id="KW-1185">Reference proteome</keyword>
<feature type="transmembrane region" description="Helical" evidence="1">
    <location>
        <begin position="7"/>
        <end position="30"/>
    </location>
</feature>
<dbReference type="EMBL" id="CP025066">
    <property type="protein sequence ID" value="AUX09800.1"/>
    <property type="molecule type" value="Genomic_DNA"/>
</dbReference>
<dbReference type="RefSeq" id="WP_394337301.1">
    <property type="nucleotide sequence ID" value="NZ_CP025066.1"/>
</dbReference>
<gene>
    <name evidence="2" type="ORF">AArcSl_2175</name>
</gene>
<dbReference type="GeneID" id="37878526"/>
<dbReference type="InterPro" id="IPR040493">
    <property type="entry name" value="DUF5518"/>
</dbReference>
<dbReference type="Proteomes" id="UP000263012">
    <property type="component" value="Chromosome"/>
</dbReference>